<protein>
    <submittedName>
        <fullName evidence="1">Uncharacterized protein</fullName>
    </submittedName>
</protein>
<dbReference type="EMBL" id="CM020619">
    <property type="protein sequence ID" value="KAK1864383.1"/>
    <property type="molecule type" value="Genomic_DNA"/>
</dbReference>
<organism evidence="1 2">
    <name type="scientific">Pyropia yezoensis</name>
    <name type="common">Susabi-nori</name>
    <name type="synonym">Porphyra yezoensis</name>
    <dbReference type="NCBI Taxonomy" id="2788"/>
    <lineage>
        <taxon>Eukaryota</taxon>
        <taxon>Rhodophyta</taxon>
        <taxon>Bangiophyceae</taxon>
        <taxon>Bangiales</taxon>
        <taxon>Bangiaceae</taxon>
        <taxon>Pyropia</taxon>
    </lineage>
</organism>
<keyword evidence="2" id="KW-1185">Reference proteome</keyword>
<sequence>MPDPIVLFGDEPAAGDAAPPSPPLAVHPAPAASGLPLTAGPAAQPSRSSASACTLVIKSLPFSMTIPAITAAIGSRVAVPPSSIAPVRDHQGVFRGTAFVAFPTVADADSAAEALAGVQLVGSRRLVVERVREREPVSTAARGKELRRAALAKGVSPEAVDALEAFVMSFVRARGSERTGAPPVAGDDTPPTAGVVKRPLTSAERRYVHARAGSLGLEHVTVPWGDAEDDRSVRVAIKAVEAGPLSAAPGDGDDTAVDGDGAAAEVAAMAKANTASVAGAAASAAAAGAAAKAASPATSAAAPDAPPSTAPGLPTGGGGGAGPDGLLVHGGSRQWYAPPRQPTGPDGTLGFHAARKAAEAALGGLTLTDGTGQGDARGGSDAVGDGPEAGAAPAGCGDGGDA</sequence>
<accession>A0ACC3C2Q2</accession>
<name>A0ACC3C2Q2_PYRYE</name>
<evidence type="ECO:0000313" key="1">
    <source>
        <dbReference type="EMBL" id="KAK1864383.1"/>
    </source>
</evidence>
<gene>
    <name evidence="1" type="ORF">I4F81_006931</name>
</gene>
<reference evidence="1" key="1">
    <citation type="submission" date="2019-11" db="EMBL/GenBank/DDBJ databases">
        <title>Nori genome reveals adaptations in red seaweeds to the harsh intertidal environment.</title>
        <authorList>
            <person name="Wang D."/>
            <person name="Mao Y."/>
        </authorList>
    </citation>
    <scope>NUCLEOTIDE SEQUENCE</scope>
    <source>
        <tissue evidence="1">Gametophyte</tissue>
    </source>
</reference>
<dbReference type="Proteomes" id="UP000798662">
    <property type="component" value="Chromosome 2"/>
</dbReference>
<evidence type="ECO:0000313" key="2">
    <source>
        <dbReference type="Proteomes" id="UP000798662"/>
    </source>
</evidence>
<proteinExistence type="predicted"/>
<comment type="caution">
    <text evidence="1">The sequence shown here is derived from an EMBL/GenBank/DDBJ whole genome shotgun (WGS) entry which is preliminary data.</text>
</comment>